<accession>A0A0F9GHE0</accession>
<reference evidence="2" key="1">
    <citation type="journal article" date="2015" name="Nature">
        <title>Complex archaea that bridge the gap between prokaryotes and eukaryotes.</title>
        <authorList>
            <person name="Spang A."/>
            <person name="Saw J.H."/>
            <person name="Jorgensen S.L."/>
            <person name="Zaremba-Niedzwiedzka K."/>
            <person name="Martijn J."/>
            <person name="Lind A.E."/>
            <person name="van Eijk R."/>
            <person name="Schleper C."/>
            <person name="Guy L."/>
            <person name="Ettema T.J."/>
        </authorList>
    </citation>
    <scope>NUCLEOTIDE SEQUENCE</scope>
</reference>
<keyword evidence="1" id="KW-0812">Transmembrane</keyword>
<organism evidence="2">
    <name type="scientific">marine sediment metagenome</name>
    <dbReference type="NCBI Taxonomy" id="412755"/>
    <lineage>
        <taxon>unclassified sequences</taxon>
        <taxon>metagenomes</taxon>
        <taxon>ecological metagenomes</taxon>
    </lineage>
</organism>
<dbReference type="AlphaFoldDB" id="A0A0F9GHE0"/>
<feature type="non-terminal residue" evidence="2">
    <location>
        <position position="1"/>
    </location>
</feature>
<evidence type="ECO:0000313" key="2">
    <source>
        <dbReference type="EMBL" id="KKL89976.1"/>
    </source>
</evidence>
<keyword evidence="1" id="KW-0472">Membrane</keyword>
<dbReference type="EMBL" id="LAZR01020138">
    <property type="protein sequence ID" value="KKL89976.1"/>
    <property type="molecule type" value="Genomic_DNA"/>
</dbReference>
<feature type="transmembrane region" description="Helical" evidence="1">
    <location>
        <begin position="41"/>
        <end position="61"/>
    </location>
</feature>
<feature type="transmembrane region" description="Helical" evidence="1">
    <location>
        <begin position="6"/>
        <end position="29"/>
    </location>
</feature>
<proteinExistence type="predicted"/>
<sequence>EFVDNVRWFAGAWILVFCVSFGDWISKILPEPNPKVSRIKYFLVLAILAPLCLLSFLGAFITGSQTTNIKRRDFIYKIFEK</sequence>
<evidence type="ECO:0000256" key="1">
    <source>
        <dbReference type="SAM" id="Phobius"/>
    </source>
</evidence>
<keyword evidence="1" id="KW-1133">Transmembrane helix</keyword>
<comment type="caution">
    <text evidence="2">The sequence shown here is derived from an EMBL/GenBank/DDBJ whole genome shotgun (WGS) entry which is preliminary data.</text>
</comment>
<protein>
    <submittedName>
        <fullName evidence="2">Uncharacterized protein</fullName>
    </submittedName>
</protein>
<gene>
    <name evidence="2" type="ORF">LCGC14_1909280</name>
</gene>
<name>A0A0F9GHE0_9ZZZZ</name>